<accession>A0A165YY27</accession>
<keyword evidence="2" id="KW-0808">Transferase</keyword>
<dbReference type="RefSeq" id="WP_068005555.1">
    <property type="nucleotide sequence ID" value="NZ_FOFM01000002.1"/>
</dbReference>
<dbReference type="InterPro" id="IPR016181">
    <property type="entry name" value="Acyl_CoA_acyltransferase"/>
</dbReference>
<dbReference type="PROSITE" id="PS51186">
    <property type="entry name" value="GNAT"/>
    <property type="match status" value="1"/>
</dbReference>
<dbReference type="OrthoDB" id="9804153at2"/>
<dbReference type="PATRIC" id="fig|989403.3.peg.2232"/>
<dbReference type="PANTHER" id="PTHR43328:SF1">
    <property type="entry name" value="N-ACETYLTRANSFERASE DOMAIN-CONTAINING PROTEIN"/>
    <property type="match status" value="1"/>
</dbReference>
<dbReference type="Proteomes" id="UP000076577">
    <property type="component" value="Unassembled WGS sequence"/>
</dbReference>
<evidence type="ECO:0000313" key="3">
    <source>
        <dbReference type="Proteomes" id="UP000076577"/>
    </source>
</evidence>
<reference evidence="2 3" key="1">
    <citation type="journal article" date="2016" name="Front. Microbiol.">
        <title>Comparative Genomic Analysis Reveals a Diverse Repertoire of Genes Involved in Prokaryote-Eukaryote Interactions within the Pseudovibrio Genus.</title>
        <authorList>
            <person name="Romano S."/>
            <person name="Fernandez-Guerra A."/>
            <person name="Reen F.J."/>
            <person name="Glockner F.O."/>
            <person name="Crowley S.P."/>
            <person name="O'Sullivan O."/>
            <person name="Cotter P.D."/>
            <person name="Adams C."/>
            <person name="Dobson A.D."/>
            <person name="O'Gara F."/>
        </authorList>
    </citation>
    <scope>NUCLEOTIDE SEQUENCE [LARGE SCALE GENOMIC DNA]</scope>
    <source>
        <strain evidence="2 3">Ad2</strain>
    </source>
</reference>
<name>A0A165YY27_9HYPH</name>
<dbReference type="Gene3D" id="3.40.630.30">
    <property type="match status" value="1"/>
</dbReference>
<gene>
    <name evidence="2" type="ORF">PsAD2_02089</name>
</gene>
<dbReference type="STRING" id="989403.SAMN05421798_102618"/>
<sequence>MEFPTLKTGRLILRQARAADLSRLVDYANSYEVASMLSGMAHPFTQEDGNSFIHRGNTNDPEKVVLWVIDDGSGLIGSTWMKLDGETGWVGFWIGKPHWGKGHMSEALQAALSYAFDERGISRFSAGVFHDNPASFRVLEKLGFSQTGENLIPSKGRGGTMVPHILMELPKAAFLCSTSQAKEIA</sequence>
<evidence type="ECO:0000313" key="2">
    <source>
        <dbReference type="EMBL" id="KZL19337.1"/>
    </source>
</evidence>
<comment type="caution">
    <text evidence="2">The sequence shown here is derived from an EMBL/GenBank/DDBJ whole genome shotgun (WGS) entry which is preliminary data.</text>
</comment>
<dbReference type="GO" id="GO:0016747">
    <property type="term" value="F:acyltransferase activity, transferring groups other than amino-acyl groups"/>
    <property type="evidence" value="ECO:0007669"/>
    <property type="project" value="InterPro"/>
</dbReference>
<dbReference type="AlphaFoldDB" id="A0A165YY27"/>
<evidence type="ECO:0000259" key="1">
    <source>
        <dbReference type="PROSITE" id="PS51186"/>
    </source>
</evidence>
<dbReference type="Pfam" id="PF13302">
    <property type="entry name" value="Acetyltransf_3"/>
    <property type="match status" value="1"/>
</dbReference>
<dbReference type="PANTHER" id="PTHR43328">
    <property type="entry name" value="ACETYLTRANSFERASE-RELATED"/>
    <property type="match status" value="1"/>
</dbReference>
<organism evidence="2 3">
    <name type="scientific">Pseudovibrio axinellae</name>
    <dbReference type="NCBI Taxonomy" id="989403"/>
    <lineage>
        <taxon>Bacteria</taxon>
        <taxon>Pseudomonadati</taxon>
        <taxon>Pseudomonadota</taxon>
        <taxon>Alphaproteobacteria</taxon>
        <taxon>Hyphomicrobiales</taxon>
        <taxon>Stappiaceae</taxon>
        <taxon>Pseudovibrio</taxon>
    </lineage>
</organism>
<feature type="domain" description="N-acetyltransferase" evidence="1">
    <location>
        <begin position="11"/>
        <end position="172"/>
    </location>
</feature>
<dbReference type="EMBL" id="LMCB01000015">
    <property type="protein sequence ID" value="KZL19337.1"/>
    <property type="molecule type" value="Genomic_DNA"/>
</dbReference>
<dbReference type="InterPro" id="IPR000182">
    <property type="entry name" value="GNAT_dom"/>
</dbReference>
<protein>
    <submittedName>
        <fullName evidence="2">Ribosomal-protein-S5-alanine N-acetyltransferase</fullName>
    </submittedName>
</protein>
<dbReference type="SUPFAM" id="SSF55729">
    <property type="entry name" value="Acyl-CoA N-acyltransferases (Nat)"/>
    <property type="match status" value="1"/>
</dbReference>
<keyword evidence="3" id="KW-1185">Reference proteome</keyword>
<proteinExistence type="predicted"/>